<protein>
    <submittedName>
        <fullName evidence="3">Ig-like domain-containing protein</fullName>
    </submittedName>
</protein>
<proteinExistence type="predicted"/>
<sequence>MRVRHILSALAVLVAGMAVTGTAAAAPTGPPVVGTLRDFPTSGSADAAPWYRTSGPCPIGTMSSDIVIDGHGLTNAVAKPLNDVEVSTSAPFFIAQNDTFRSIATAHGTTLQGRYTVSARCIDPFSGEVLGVFRVDIVFLNPNSWVRSPTAPTMAMAIAPGDDVAEGSPVTLSAQVGPADISGTMQFFDGTTPISPQMPYPGGPYTVTTSALAPGVHTLTTRFAPYDLLDGPSASTSLVLQVTSGAVATARQNISTEVLAGELLVSVPNQDVVLPAPVMLPDGSMLTTSGPLNPITVIDTRAGNPGWTLSGQVGDFTSGQNRVNGANLGWVPGLVSSAAAQSVRVGTAVPPAEAIEPGAVPPADRGLAAARTLADAPAAHGNGTATVTALLALKVPTSTVAGTYTATLTLTAI</sequence>
<feature type="signal peptide" evidence="1">
    <location>
        <begin position="1"/>
        <end position="25"/>
    </location>
</feature>
<feature type="domain" description="Bacterial Ig-like" evidence="2">
    <location>
        <begin position="164"/>
        <end position="243"/>
    </location>
</feature>
<evidence type="ECO:0000256" key="1">
    <source>
        <dbReference type="SAM" id="SignalP"/>
    </source>
</evidence>
<dbReference type="AlphaFoldDB" id="A0A421AZH7"/>
<feature type="chain" id="PRO_5019147481" evidence="1">
    <location>
        <begin position="26"/>
        <end position="413"/>
    </location>
</feature>
<reference evidence="3 4" key="1">
    <citation type="submission" date="2018-10" db="EMBL/GenBank/DDBJ databases">
        <title>Genomic Encyclopedia of Archaeal and Bacterial Type Strains, Phase II (KMG-II): from individual species to whole genera.</title>
        <authorList>
            <person name="Goeker M."/>
        </authorList>
    </citation>
    <scope>NUCLEOTIDE SEQUENCE [LARGE SCALE GENOMIC DNA]</scope>
    <source>
        <strain evidence="3 4">DSM 45657</strain>
    </source>
</reference>
<dbReference type="OrthoDB" id="4451361at2"/>
<dbReference type="RefSeq" id="WP_121393066.1">
    <property type="nucleotide sequence ID" value="NZ_RCDD01000004.1"/>
</dbReference>
<dbReference type="EMBL" id="RCDD01000004">
    <property type="protein sequence ID" value="RLK55253.1"/>
    <property type="molecule type" value="Genomic_DNA"/>
</dbReference>
<dbReference type="GO" id="GO:0005975">
    <property type="term" value="P:carbohydrate metabolic process"/>
    <property type="evidence" value="ECO:0007669"/>
    <property type="project" value="UniProtKB-ARBA"/>
</dbReference>
<keyword evidence="4" id="KW-1185">Reference proteome</keyword>
<dbReference type="Gene3D" id="2.60.40.10">
    <property type="entry name" value="Immunoglobulins"/>
    <property type="match status" value="1"/>
</dbReference>
<name>A0A421AZH7_9PSEU</name>
<dbReference type="Proteomes" id="UP000282454">
    <property type="component" value="Unassembled WGS sequence"/>
</dbReference>
<evidence type="ECO:0000313" key="3">
    <source>
        <dbReference type="EMBL" id="RLK55253.1"/>
    </source>
</evidence>
<keyword evidence="1" id="KW-0732">Signal</keyword>
<dbReference type="Pfam" id="PF16640">
    <property type="entry name" value="Big_3_5"/>
    <property type="match status" value="1"/>
</dbReference>
<comment type="caution">
    <text evidence="3">The sequence shown here is derived from an EMBL/GenBank/DDBJ whole genome shotgun (WGS) entry which is preliminary data.</text>
</comment>
<organism evidence="3 4">
    <name type="scientific">Actinokineospora cianjurensis</name>
    <dbReference type="NCBI Taxonomy" id="585224"/>
    <lineage>
        <taxon>Bacteria</taxon>
        <taxon>Bacillati</taxon>
        <taxon>Actinomycetota</taxon>
        <taxon>Actinomycetes</taxon>
        <taxon>Pseudonocardiales</taxon>
        <taxon>Pseudonocardiaceae</taxon>
        <taxon>Actinokineospora</taxon>
    </lineage>
</organism>
<evidence type="ECO:0000259" key="2">
    <source>
        <dbReference type="Pfam" id="PF16640"/>
    </source>
</evidence>
<gene>
    <name evidence="3" type="ORF">CLV68_4735</name>
</gene>
<dbReference type="InterPro" id="IPR013783">
    <property type="entry name" value="Ig-like_fold"/>
</dbReference>
<accession>A0A421AZH7</accession>
<evidence type="ECO:0000313" key="4">
    <source>
        <dbReference type="Proteomes" id="UP000282454"/>
    </source>
</evidence>
<dbReference type="InterPro" id="IPR032109">
    <property type="entry name" value="Big_3_5"/>
</dbReference>